<evidence type="ECO:0000313" key="4">
    <source>
        <dbReference type="EMBL" id="PVH93604.1"/>
    </source>
</evidence>
<dbReference type="PRINTS" id="PR00092">
    <property type="entry name" value="TYROSINASE"/>
</dbReference>
<dbReference type="STRING" id="97972.A0A2V1D8S9"/>
<dbReference type="PROSITE" id="PS00498">
    <property type="entry name" value="TYROSINASE_2"/>
    <property type="match status" value="1"/>
</dbReference>
<accession>A0A2V1D8S9</accession>
<evidence type="ECO:0000256" key="1">
    <source>
        <dbReference type="ARBA" id="ARBA00022723"/>
    </source>
</evidence>
<gene>
    <name evidence="4" type="ORF">DM02DRAFT_541198</name>
</gene>
<dbReference type="InterPro" id="IPR002227">
    <property type="entry name" value="Tyrosinase_Cu-bd"/>
</dbReference>
<dbReference type="EMBL" id="KZ805578">
    <property type="protein sequence ID" value="PVH93604.1"/>
    <property type="molecule type" value="Genomic_DNA"/>
</dbReference>
<protein>
    <submittedName>
        <fullName evidence="4">Di-copper centre-containing protein</fullName>
    </submittedName>
</protein>
<keyword evidence="1" id="KW-0479">Metal-binding</keyword>
<sequence>CSNITLRREWRTLDASQRQEYTAAVQCLKTKPSRLHLNHTLYDDFPWVHSRVGEYVHDAAPFLAWHRYFIHIYELALKDECVYTGTLPYWNWELDWSNITQSPIWDSTTGFGGDGSPSSSTKGPILDGYCVSDGPFAGLQILYLDSNHYPHCLSRGFLHEDELLEQAEQLKPEKLEVLHRLDGYEEFNLGVEHGPHLAVPRSIRGDFSLLTAPSDPVFFLHHAQLDRVWWRWQAVKVKRKMAYAGLAARGSESRAETSDLLDMGGLAPMLPVSEILDTTSGLLCYTY</sequence>
<reference evidence="4 5" key="1">
    <citation type="journal article" date="2018" name="Sci. Rep.">
        <title>Comparative genomics provides insights into the lifestyle and reveals functional heterogeneity of dark septate endophytic fungi.</title>
        <authorList>
            <person name="Knapp D.G."/>
            <person name="Nemeth J.B."/>
            <person name="Barry K."/>
            <person name="Hainaut M."/>
            <person name="Henrissat B."/>
            <person name="Johnson J."/>
            <person name="Kuo A."/>
            <person name="Lim J.H.P."/>
            <person name="Lipzen A."/>
            <person name="Nolan M."/>
            <person name="Ohm R.A."/>
            <person name="Tamas L."/>
            <person name="Grigoriev I.V."/>
            <person name="Spatafora J.W."/>
            <person name="Nagy L.G."/>
            <person name="Kovacs G.M."/>
        </authorList>
    </citation>
    <scope>NUCLEOTIDE SEQUENCE [LARGE SCALE GENOMIC DNA]</scope>
    <source>
        <strain evidence="4 5">DSE2036</strain>
    </source>
</reference>
<keyword evidence="5" id="KW-1185">Reference proteome</keyword>
<dbReference type="AlphaFoldDB" id="A0A2V1D8S9"/>
<keyword evidence="2" id="KW-0186">Copper</keyword>
<organism evidence="4 5">
    <name type="scientific">Periconia macrospinosa</name>
    <dbReference type="NCBI Taxonomy" id="97972"/>
    <lineage>
        <taxon>Eukaryota</taxon>
        <taxon>Fungi</taxon>
        <taxon>Dikarya</taxon>
        <taxon>Ascomycota</taxon>
        <taxon>Pezizomycotina</taxon>
        <taxon>Dothideomycetes</taxon>
        <taxon>Pleosporomycetidae</taxon>
        <taxon>Pleosporales</taxon>
        <taxon>Massarineae</taxon>
        <taxon>Periconiaceae</taxon>
        <taxon>Periconia</taxon>
    </lineage>
</organism>
<dbReference type="Proteomes" id="UP000244855">
    <property type="component" value="Unassembled WGS sequence"/>
</dbReference>
<dbReference type="OrthoDB" id="6132182at2759"/>
<dbReference type="PANTHER" id="PTHR11474:SF126">
    <property type="entry name" value="TYROSINASE-LIKE PROTEIN TYR-1-RELATED"/>
    <property type="match status" value="1"/>
</dbReference>
<evidence type="ECO:0000256" key="2">
    <source>
        <dbReference type="ARBA" id="ARBA00023008"/>
    </source>
</evidence>
<dbReference type="PANTHER" id="PTHR11474">
    <property type="entry name" value="TYROSINASE FAMILY MEMBER"/>
    <property type="match status" value="1"/>
</dbReference>
<feature type="non-terminal residue" evidence="4">
    <location>
        <position position="1"/>
    </location>
</feature>
<proteinExistence type="predicted"/>
<dbReference type="Gene3D" id="1.10.1280.10">
    <property type="entry name" value="Di-copper center containing domain from catechol oxidase"/>
    <property type="match status" value="1"/>
</dbReference>
<feature type="domain" description="Tyrosinase copper-binding" evidence="3">
    <location>
        <begin position="215"/>
        <end position="226"/>
    </location>
</feature>
<dbReference type="GO" id="GO:0016491">
    <property type="term" value="F:oxidoreductase activity"/>
    <property type="evidence" value="ECO:0007669"/>
    <property type="project" value="InterPro"/>
</dbReference>
<name>A0A2V1D8S9_9PLEO</name>
<dbReference type="Pfam" id="PF00264">
    <property type="entry name" value="Tyrosinase"/>
    <property type="match status" value="1"/>
</dbReference>
<evidence type="ECO:0000259" key="3">
    <source>
        <dbReference type="PROSITE" id="PS00498"/>
    </source>
</evidence>
<evidence type="ECO:0000313" key="5">
    <source>
        <dbReference type="Proteomes" id="UP000244855"/>
    </source>
</evidence>
<dbReference type="InterPro" id="IPR008922">
    <property type="entry name" value="Di-copper_centre_dom_sf"/>
</dbReference>
<dbReference type="InterPro" id="IPR050316">
    <property type="entry name" value="Tyrosinase/Hemocyanin"/>
</dbReference>
<dbReference type="SUPFAM" id="SSF48056">
    <property type="entry name" value="Di-copper centre-containing domain"/>
    <property type="match status" value="1"/>
</dbReference>
<dbReference type="GO" id="GO:0046872">
    <property type="term" value="F:metal ion binding"/>
    <property type="evidence" value="ECO:0007669"/>
    <property type="project" value="UniProtKB-KW"/>
</dbReference>